<dbReference type="GO" id="GO:0003924">
    <property type="term" value="F:GTPase activity"/>
    <property type="evidence" value="ECO:0007669"/>
    <property type="project" value="InterPro"/>
</dbReference>
<sequence length="165" mass="19033">MVLKILLLGGHGSGKTSFIIRYISGYFLKEEDLPHSRAVDFFQKNIEIDGESVELDLWDFGPEEGFRFLLQQYSKKTSGAIYVCDITNPLSLKHIPDWVHIVRDYRGRVPILLIGNKLDLKDNRAFKYSAGRKAVERYDLFDYVELSTKTGENFENAIFETFGKK</sequence>
<accession>X1BD67</accession>
<reference evidence="3" key="1">
    <citation type="journal article" date="2014" name="Front. Microbiol.">
        <title>High frequency of phylogenetically diverse reductive dehalogenase-homologous genes in deep subseafloor sedimentary metagenomes.</title>
        <authorList>
            <person name="Kawai M."/>
            <person name="Futagami T."/>
            <person name="Toyoda A."/>
            <person name="Takaki Y."/>
            <person name="Nishi S."/>
            <person name="Hori S."/>
            <person name="Arai W."/>
            <person name="Tsubouchi T."/>
            <person name="Morono Y."/>
            <person name="Uchiyama I."/>
            <person name="Ito T."/>
            <person name="Fujiyama A."/>
            <person name="Inagaki F."/>
            <person name="Takami H."/>
        </authorList>
    </citation>
    <scope>NUCLEOTIDE SEQUENCE</scope>
    <source>
        <strain evidence="3">Expedition CK06-06</strain>
    </source>
</reference>
<dbReference type="PRINTS" id="PR00449">
    <property type="entry name" value="RASTRNSFRMNG"/>
</dbReference>
<organism evidence="3">
    <name type="scientific">marine sediment metagenome</name>
    <dbReference type="NCBI Taxonomy" id="412755"/>
    <lineage>
        <taxon>unclassified sequences</taxon>
        <taxon>metagenomes</taxon>
        <taxon>ecological metagenomes</taxon>
    </lineage>
</organism>
<dbReference type="InterPro" id="IPR027417">
    <property type="entry name" value="P-loop_NTPase"/>
</dbReference>
<dbReference type="SMART" id="SM00175">
    <property type="entry name" value="RAB"/>
    <property type="match status" value="1"/>
</dbReference>
<proteinExistence type="predicted"/>
<evidence type="ECO:0008006" key="4">
    <source>
        <dbReference type="Google" id="ProtNLM"/>
    </source>
</evidence>
<dbReference type="Pfam" id="PF00071">
    <property type="entry name" value="Ras"/>
    <property type="match status" value="1"/>
</dbReference>
<keyword evidence="1" id="KW-0547">Nucleotide-binding</keyword>
<evidence type="ECO:0000313" key="3">
    <source>
        <dbReference type="EMBL" id="GAG79167.1"/>
    </source>
</evidence>
<dbReference type="InterPro" id="IPR050227">
    <property type="entry name" value="Rab"/>
</dbReference>
<gene>
    <name evidence="3" type="ORF">S01H4_33382</name>
</gene>
<dbReference type="InterPro" id="IPR001806">
    <property type="entry name" value="Small_GTPase"/>
</dbReference>
<evidence type="ECO:0000256" key="1">
    <source>
        <dbReference type="ARBA" id="ARBA00022741"/>
    </source>
</evidence>
<dbReference type="PROSITE" id="PS51421">
    <property type="entry name" value="RAS"/>
    <property type="match status" value="1"/>
</dbReference>
<dbReference type="EMBL" id="BART01017558">
    <property type="protein sequence ID" value="GAG79167.1"/>
    <property type="molecule type" value="Genomic_DNA"/>
</dbReference>
<comment type="caution">
    <text evidence="3">The sequence shown here is derived from an EMBL/GenBank/DDBJ whole genome shotgun (WGS) entry which is preliminary data.</text>
</comment>
<dbReference type="AlphaFoldDB" id="X1BD67"/>
<protein>
    <recommendedName>
        <fullName evidence="4">GTP-binding protein</fullName>
    </recommendedName>
</protein>
<dbReference type="PANTHER" id="PTHR47977">
    <property type="entry name" value="RAS-RELATED PROTEIN RAB"/>
    <property type="match status" value="1"/>
</dbReference>
<dbReference type="SUPFAM" id="SSF52540">
    <property type="entry name" value="P-loop containing nucleoside triphosphate hydrolases"/>
    <property type="match status" value="1"/>
</dbReference>
<dbReference type="SMART" id="SM00173">
    <property type="entry name" value="RAS"/>
    <property type="match status" value="1"/>
</dbReference>
<dbReference type="InterPro" id="IPR005225">
    <property type="entry name" value="Small_GTP-bd"/>
</dbReference>
<dbReference type="SMART" id="SM00174">
    <property type="entry name" value="RHO"/>
    <property type="match status" value="1"/>
</dbReference>
<keyword evidence="2" id="KW-0342">GTP-binding</keyword>
<name>X1BD67_9ZZZZ</name>
<evidence type="ECO:0000256" key="2">
    <source>
        <dbReference type="ARBA" id="ARBA00023134"/>
    </source>
</evidence>
<dbReference type="NCBIfam" id="TIGR00231">
    <property type="entry name" value="small_GTP"/>
    <property type="match status" value="1"/>
</dbReference>
<dbReference type="CDD" id="cd00154">
    <property type="entry name" value="Rab"/>
    <property type="match status" value="1"/>
</dbReference>
<dbReference type="Gene3D" id="3.40.50.300">
    <property type="entry name" value="P-loop containing nucleotide triphosphate hydrolases"/>
    <property type="match status" value="1"/>
</dbReference>
<dbReference type="PROSITE" id="PS51419">
    <property type="entry name" value="RAB"/>
    <property type="match status" value="1"/>
</dbReference>
<dbReference type="GO" id="GO:0005525">
    <property type="term" value="F:GTP binding"/>
    <property type="evidence" value="ECO:0007669"/>
    <property type="project" value="UniProtKB-KW"/>
</dbReference>